<dbReference type="EMBL" id="JALJOS010000015">
    <property type="protein sequence ID" value="KAK9830726.1"/>
    <property type="molecule type" value="Genomic_DNA"/>
</dbReference>
<reference evidence="1 2" key="1">
    <citation type="journal article" date="2024" name="Nat. Commun.">
        <title>Phylogenomics reveals the evolutionary origins of lichenization in chlorophyte algae.</title>
        <authorList>
            <person name="Puginier C."/>
            <person name="Libourel C."/>
            <person name="Otte J."/>
            <person name="Skaloud P."/>
            <person name="Haon M."/>
            <person name="Grisel S."/>
            <person name="Petersen M."/>
            <person name="Berrin J.G."/>
            <person name="Delaux P.M."/>
            <person name="Dal Grande F."/>
            <person name="Keller J."/>
        </authorList>
    </citation>
    <scope>NUCLEOTIDE SEQUENCE [LARGE SCALE GENOMIC DNA]</scope>
    <source>
        <strain evidence="1 2">SAG 2145</strain>
    </source>
</reference>
<dbReference type="AlphaFoldDB" id="A0AAW1RBM5"/>
<organism evidence="1 2">
    <name type="scientific">Apatococcus lobatus</name>
    <dbReference type="NCBI Taxonomy" id="904363"/>
    <lineage>
        <taxon>Eukaryota</taxon>
        <taxon>Viridiplantae</taxon>
        <taxon>Chlorophyta</taxon>
        <taxon>core chlorophytes</taxon>
        <taxon>Trebouxiophyceae</taxon>
        <taxon>Chlorellales</taxon>
        <taxon>Chlorellaceae</taxon>
        <taxon>Apatococcus</taxon>
    </lineage>
</organism>
<comment type="caution">
    <text evidence="1">The sequence shown here is derived from an EMBL/GenBank/DDBJ whole genome shotgun (WGS) entry which is preliminary data.</text>
</comment>
<gene>
    <name evidence="1" type="ORF">WJX74_004276</name>
</gene>
<accession>A0AAW1RBM5</accession>
<evidence type="ECO:0000313" key="1">
    <source>
        <dbReference type="EMBL" id="KAK9830726.1"/>
    </source>
</evidence>
<keyword evidence="2" id="KW-1185">Reference proteome</keyword>
<evidence type="ECO:0000313" key="2">
    <source>
        <dbReference type="Proteomes" id="UP001438707"/>
    </source>
</evidence>
<protein>
    <submittedName>
        <fullName evidence="1">Uncharacterized protein</fullName>
    </submittedName>
</protein>
<sequence>MIYEIASSARGGSELVLQDLPTHSGPGTAGFRSVFKQLKQSVHRRVRSRSLQSKRKERLTWWTTAAQDAGAGSNA</sequence>
<proteinExistence type="predicted"/>
<name>A0AAW1RBM5_9CHLO</name>
<dbReference type="Proteomes" id="UP001438707">
    <property type="component" value="Unassembled WGS sequence"/>
</dbReference>